<evidence type="ECO:0000256" key="5">
    <source>
        <dbReference type="ARBA" id="ARBA00023163"/>
    </source>
</evidence>
<dbReference type="InterPro" id="IPR007627">
    <property type="entry name" value="RNA_pol_sigma70_r2"/>
</dbReference>
<evidence type="ECO:0008006" key="10">
    <source>
        <dbReference type="Google" id="ProtNLM"/>
    </source>
</evidence>
<protein>
    <recommendedName>
        <fullName evidence="10">Sigma-70 family RNA polymerase sigma factor</fullName>
    </recommendedName>
</protein>
<proteinExistence type="inferred from homology"/>
<keyword evidence="2" id="KW-0805">Transcription regulation</keyword>
<evidence type="ECO:0000259" key="7">
    <source>
        <dbReference type="Pfam" id="PF08281"/>
    </source>
</evidence>
<dbReference type="SUPFAM" id="SSF88946">
    <property type="entry name" value="Sigma2 domain of RNA polymerase sigma factors"/>
    <property type="match status" value="1"/>
</dbReference>
<dbReference type="CDD" id="cd06171">
    <property type="entry name" value="Sigma70_r4"/>
    <property type="match status" value="1"/>
</dbReference>
<dbReference type="InterPro" id="IPR036388">
    <property type="entry name" value="WH-like_DNA-bd_sf"/>
</dbReference>
<evidence type="ECO:0000259" key="6">
    <source>
        <dbReference type="Pfam" id="PF04542"/>
    </source>
</evidence>
<dbReference type="NCBIfam" id="TIGR02937">
    <property type="entry name" value="sigma70-ECF"/>
    <property type="match status" value="1"/>
</dbReference>
<evidence type="ECO:0000313" key="8">
    <source>
        <dbReference type="EMBL" id="GGJ95023.1"/>
    </source>
</evidence>
<dbReference type="InterPro" id="IPR039425">
    <property type="entry name" value="RNA_pol_sigma-70-like"/>
</dbReference>
<dbReference type="Proteomes" id="UP000637720">
    <property type="component" value="Unassembled WGS sequence"/>
</dbReference>
<organism evidence="8 9">
    <name type="scientific">Calditerricola satsumensis</name>
    <dbReference type="NCBI Taxonomy" id="373054"/>
    <lineage>
        <taxon>Bacteria</taxon>
        <taxon>Bacillati</taxon>
        <taxon>Bacillota</taxon>
        <taxon>Bacilli</taxon>
        <taxon>Bacillales</taxon>
        <taxon>Bacillaceae</taxon>
        <taxon>Calditerricola</taxon>
    </lineage>
</organism>
<comment type="similarity">
    <text evidence="1">Belongs to the sigma-70 factor family. ECF subfamily.</text>
</comment>
<keyword evidence="4" id="KW-0238">DNA-binding</keyword>
<dbReference type="GO" id="GO:0006352">
    <property type="term" value="P:DNA-templated transcription initiation"/>
    <property type="evidence" value="ECO:0007669"/>
    <property type="project" value="InterPro"/>
</dbReference>
<accession>A0A8J3F8Y3</accession>
<dbReference type="Pfam" id="PF04542">
    <property type="entry name" value="Sigma70_r2"/>
    <property type="match status" value="1"/>
</dbReference>
<keyword evidence="3" id="KW-0731">Sigma factor</keyword>
<dbReference type="Gene3D" id="1.10.1740.10">
    <property type="match status" value="1"/>
</dbReference>
<feature type="domain" description="RNA polymerase sigma-70 region 2" evidence="6">
    <location>
        <begin position="23"/>
        <end position="87"/>
    </location>
</feature>
<comment type="caution">
    <text evidence="8">The sequence shown here is derived from an EMBL/GenBank/DDBJ whole genome shotgun (WGS) entry which is preliminary data.</text>
</comment>
<evidence type="ECO:0000256" key="1">
    <source>
        <dbReference type="ARBA" id="ARBA00010641"/>
    </source>
</evidence>
<dbReference type="InterPro" id="IPR013324">
    <property type="entry name" value="RNA_pol_sigma_r3/r4-like"/>
</dbReference>
<dbReference type="GO" id="GO:0016987">
    <property type="term" value="F:sigma factor activity"/>
    <property type="evidence" value="ECO:0007669"/>
    <property type="project" value="UniProtKB-KW"/>
</dbReference>
<keyword evidence="5" id="KW-0804">Transcription</keyword>
<dbReference type="PANTHER" id="PTHR43133:SF8">
    <property type="entry name" value="RNA POLYMERASE SIGMA FACTOR HI_1459-RELATED"/>
    <property type="match status" value="1"/>
</dbReference>
<evidence type="ECO:0000256" key="3">
    <source>
        <dbReference type="ARBA" id="ARBA00023082"/>
    </source>
</evidence>
<dbReference type="Gene3D" id="1.10.10.10">
    <property type="entry name" value="Winged helix-like DNA-binding domain superfamily/Winged helix DNA-binding domain"/>
    <property type="match status" value="1"/>
</dbReference>
<dbReference type="RefSeq" id="WP_188816774.1">
    <property type="nucleotide sequence ID" value="NZ_BMOF01000007.1"/>
</dbReference>
<keyword evidence="9" id="KW-1185">Reference proteome</keyword>
<name>A0A8J3F8Y3_9BACI</name>
<dbReference type="InterPro" id="IPR013249">
    <property type="entry name" value="RNA_pol_sigma70_r4_t2"/>
</dbReference>
<dbReference type="SUPFAM" id="SSF88659">
    <property type="entry name" value="Sigma3 and sigma4 domains of RNA polymerase sigma factors"/>
    <property type="match status" value="1"/>
</dbReference>
<sequence length="182" mass="21114">MVDPHLLRDARAGNREAMIELLRQIETPVYRTAYYLLGNEHDALDVTQEALLRVFMKLHTYEEKAHFHTWVQRIVTNLCIDLYRRRHAYTALEALDGALPDASRVEDEVERRDLAADVKAAIHRLPLHQRTVVILRYLQGFSYQEIADVLNLPLNTVKSHLFRARQQLQVWLQDHVKGGIGG</sequence>
<gene>
    <name evidence="8" type="ORF">GCM10007043_06020</name>
</gene>
<reference evidence="8" key="2">
    <citation type="submission" date="2020-09" db="EMBL/GenBank/DDBJ databases">
        <authorList>
            <person name="Sun Q."/>
            <person name="Ohkuma M."/>
        </authorList>
    </citation>
    <scope>NUCLEOTIDE SEQUENCE</scope>
    <source>
        <strain evidence="8">JCM 14719</strain>
    </source>
</reference>
<dbReference type="AlphaFoldDB" id="A0A8J3F8Y3"/>
<dbReference type="InterPro" id="IPR013325">
    <property type="entry name" value="RNA_pol_sigma_r2"/>
</dbReference>
<dbReference type="GO" id="GO:0003677">
    <property type="term" value="F:DNA binding"/>
    <property type="evidence" value="ECO:0007669"/>
    <property type="project" value="UniProtKB-KW"/>
</dbReference>
<reference evidence="8" key="1">
    <citation type="journal article" date="2014" name="Int. J. Syst. Evol. Microbiol.">
        <title>Complete genome sequence of Corynebacterium casei LMG S-19264T (=DSM 44701T), isolated from a smear-ripened cheese.</title>
        <authorList>
            <consortium name="US DOE Joint Genome Institute (JGI-PGF)"/>
            <person name="Walter F."/>
            <person name="Albersmeier A."/>
            <person name="Kalinowski J."/>
            <person name="Ruckert C."/>
        </authorList>
    </citation>
    <scope>NUCLEOTIDE SEQUENCE</scope>
    <source>
        <strain evidence="8">JCM 14719</strain>
    </source>
</reference>
<dbReference type="Pfam" id="PF08281">
    <property type="entry name" value="Sigma70_r4_2"/>
    <property type="match status" value="1"/>
</dbReference>
<evidence type="ECO:0000256" key="4">
    <source>
        <dbReference type="ARBA" id="ARBA00023125"/>
    </source>
</evidence>
<dbReference type="EMBL" id="BMOF01000007">
    <property type="protein sequence ID" value="GGJ95023.1"/>
    <property type="molecule type" value="Genomic_DNA"/>
</dbReference>
<evidence type="ECO:0000256" key="2">
    <source>
        <dbReference type="ARBA" id="ARBA00023015"/>
    </source>
</evidence>
<feature type="domain" description="RNA polymerase sigma factor 70 region 4 type 2" evidence="7">
    <location>
        <begin position="118"/>
        <end position="168"/>
    </location>
</feature>
<evidence type="ECO:0000313" key="9">
    <source>
        <dbReference type="Proteomes" id="UP000637720"/>
    </source>
</evidence>
<dbReference type="InterPro" id="IPR014284">
    <property type="entry name" value="RNA_pol_sigma-70_dom"/>
</dbReference>
<dbReference type="PANTHER" id="PTHR43133">
    <property type="entry name" value="RNA POLYMERASE ECF-TYPE SIGMA FACTO"/>
    <property type="match status" value="1"/>
</dbReference>